<proteinExistence type="inferred from homology"/>
<comment type="similarity">
    <text evidence="1">Belongs to the AHA1 family.</text>
</comment>
<evidence type="ECO:0000313" key="4">
    <source>
        <dbReference type="Proteomes" id="UP001589818"/>
    </source>
</evidence>
<protein>
    <submittedName>
        <fullName evidence="3">SRPBCC domain-containing protein</fullName>
    </submittedName>
</protein>
<evidence type="ECO:0000259" key="2">
    <source>
        <dbReference type="Pfam" id="PF08327"/>
    </source>
</evidence>
<reference evidence="3 4" key="1">
    <citation type="submission" date="2024-09" db="EMBL/GenBank/DDBJ databases">
        <authorList>
            <person name="Sun Q."/>
            <person name="Mori K."/>
        </authorList>
    </citation>
    <scope>NUCLEOTIDE SEQUENCE [LARGE SCALE GENOMIC DNA]</scope>
    <source>
        <strain evidence="3 4">CCM 4839</strain>
    </source>
</reference>
<dbReference type="Proteomes" id="UP001589818">
    <property type="component" value="Unassembled WGS sequence"/>
</dbReference>
<dbReference type="Gene3D" id="3.30.530.20">
    <property type="match status" value="1"/>
</dbReference>
<dbReference type="InterPro" id="IPR023393">
    <property type="entry name" value="START-like_dom_sf"/>
</dbReference>
<dbReference type="EMBL" id="JBHLVF010000003">
    <property type="protein sequence ID" value="MFC0389869.1"/>
    <property type="molecule type" value="Genomic_DNA"/>
</dbReference>
<evidence type="ECO:0000256" key="1">
    <source>
        <dbReference type="ARBA" id="ARBA00006817"/>
    </source>
</evidence>
<organism evidence="3 4">
    <name type="scientific">Paenibacillus mendelii</name>
    <dbReference type="NCBI Taxonomy" id="206163"/>
    <lineage>
        <taxon>Bacteria</taxon>
        <taxon>Bacillati</taxon>
        <taxon>Bacillota</taxon>
        <taxon>Bacilli</taxon>
        <taxon>Bacillales</taxon>
        <taxon>Paenibacillaceae</taxon>
        <taxon>Paenibacillus</taxon>
    </lineage>
</organism>
<sequence length="171" mass="19553">MNRNPSTQEVVITRVFDFPVELVWKAWTNPSLVMQWWGPIQYTSPRCEIDFREGGKFLFCMRAPDSQGGQESYSAGVYKKIVPMERLEFNQYLADQDGSYIDPAQIGLPSDFPANVEFVIEFVAKGEQTELKITEYGWTPGEMVKYAIMGMNQSLDKLAENIGPIYRSKES</sequence>
<dbReference type="SUPFAM" id="SSF55961">
    <property type="entry name" value="Bet v1-like"/>
    <property type="match status" value="1"/>
</dbReference>
<dbReference type="Pfam" id="PF08327">
    <property type="entry name" value="AHSA1"/>
    <property type="match status" value="1"/>
</dbReference>
<comment type="caution">
    <text evidence="3">The sequence shown here is derived from an EMBL/GenBank/DDBJ whole genome shotgun (WGS) entry which is preliminary data.</text>
</comment>
<name>A0ABV6J1X8_9BACL</name>
<keyword evidence="4" id="KW-1185">Reference proteome</keyword>
<accession>A0ABV6J1X8</accession>
<dbReference type="InterPro" id="IPR013538">
    <property type="entry name" value="ASHA1/2-like_C"/>
</dbReference>
<dbReference type="CDD" id="cd07814">
    <property type="entry name" value="SRPBCC_CalC_Aha1-like"/>
    <property type="match status" value="1"/>
</dbReference>
<gene>
    <name evidence="3" type="ORF">ACFFJ8_00620</name>
</gene>
<dbReference type="RefSeq" id="WP_204821825.1">
    <property type="nucleotide sequence ID" value="NZ_JANHOF010000015.1"/>
</dbReference>
<feature type="domain" description="Activator of Hsp90 ATPase homologue 1/2-like C-terminal" evidence="2">
    <location>
        <begin position="17"/>
        <end position="161"/>
    </location>
</feature>
<evidence type="ECO:0000313" key="3">
    <source>
        <dbReference type="EMBL" id="MFC0389869.1"/>
    </source>
</evidence>